<comment type="caution">
    <text evidence="1">The sequence shown here is derived from an EMBL/GenBank/DDBJ whole genome shotgun (WGS) entry which is preliminary data.</text>
</comment>
<gene>
    <name evidence="1" type="ORF">GPX89_09135</name>
</gene>
<dbReference type="AlphaFoldDB" id="A0A7K1USU9"/>
<protein>
    <submittedName>
        <fullName evidence="1">Uncharacterized protein</fullName>
    </submittedName>
</protein>
<keyword evidence="2" id="KW-1185">Reference proteome</keyword>
<reference evidence="1 2" key="1">
    <citation type="submission" date="2019-12" db="EMBL/GenBank/DDBJ databases">
        <title>Nocardia sp. nov. ET3-3 isolated from soil.</title>
        <authorList>
            <person name="Kanchanasin P."/>
            <person name="Tanasupawat S."/>
            <person name="Yuki M."/>
            <person name="Kudo T."/>
        </authorList>
    </citation>
    <scope>NUCLEOTIDE SEQUENCE [LARGE SCALE GENOMIC DNA]</scope>
    <source>
        <strain evidence="1 2">ET3-3</strain>
    </source>
</reference>
<dbReference type="EMBL" id="WRPP01000001">
    <property type="protein sequence ID" value="MVU77410.1"/>
    <property type="molecule type" value="Genomic_DNA"/>
</dbReference>
<evidence type="ECO:0000313" key="1">
    <source>
        <dbReference type="EMBL" id="MVU77410.1"/>
    </source>
</evidence>
<name>A0A7K1USU9_9NOCA</name>
<organism evidence="1 2">
    <name type="scientific">Nocardia terrae</name>
    <dbReference type="NCBI Taxonomy" id="2675851"/>
    <lineage>
        <taxon>Bacteria</taxon>
        <taxon>Bacillati</taxon>
        <taxon>Actinomycetota</taxon>
        <taxon>Actinomycetes</taxon>
        <taxon>Mycobacteriales</taxon>
        <taxon>Nocardiaceae</taxon>
        <taxon>Nocardia</taxon>
    </lineage>
</organism>
<proteinExistence type="predicted"/>
<accession>A0A7K1USU9</accession>
<dbReference type="RefSeq" id="WP_157386756.1">
    <property type="nucleotide sequence ID" value="NZ_WRPP01000001.1"/>
</dbReference>
<dbReference type="Proteomes" id="UP000466794">
    <property type="component" value="Unassembled WGS sequence"/>
</dbReference>
<sequence length="64" mass="6680">MVLAGLSTNPSGQTVTADQVHAALDATRSFVDGYWLNIPQAGTACPRCGTAQPQVAVTLLRQLP</sequence>
<evidence type="ECO:0000313" key="2">
    <source>
        <dbReference type="Proteomes" id="UP000466794"/>
    </source>
</evidence>